<dbReference type="EMBL" id="CAJPEV010000251">
    <property type="protein sequence ID" value="CAG0882979.1"/>
    <property type="molecule type" value="Genomic_DNA"/>
</dbReference>
<dbReference type="GO" id="GO:0005525">
    <property type="term" value="F:GTP binding"/>
    <property type="evidence" value="ECO:0007669"/>
    <property type="project" value="UniProtKB-KW"/>
</dbReference>
<dbReference type="Gene3D" id="3.40.50.300">
    <property type="entry name" value="P-loop containing nucleotide triphosphate hydrolases"/>
    <property type="match status" value="1"/>
</dbReference>
<dbReference type="InterPro" id="IPR006169">
    <property type="entry name" value="GTP1_OBG_dom"/>
</dbReference>
<feature type="domain" description="Obg" evidence="4">
    <location>
        <begin position="13"/>
        <end position="148"/>
    </location>
</feature>
<dbReference type="InterPro" id="IPR027417">
    <property type="entry name" value="P-loop_NTPase"/>
</dbReference>
<dbReference type="Pfam" id="PF01018">
    <property type="entry name" value="GTP1_OBG"/>
    <property type="match status" value="1"/>
</dbReference>
<dbReference type="PANTHER" id="PTHR11702">
    <property type="entry name" value="DEVELOPMENTALLY REGULATED GTP-BINDING PROTEIN-RELATED"/>
    <property type="match status" value="1"/>
</dbReference>
<evidence type="ECO:0000313" key="6">
    <source>
        <dbReference type="Proteomes" id="UP000677054"/>
    </source>
</evidence>
<dbReference type="SUPFAM" id="SSF52540">
    <property type="entry name" value="P-loop containing nucleoside triphosphate hydrolases"/>
    <property type="match status" value="1"/>
</dbReference>
<dbReference type="PROSITE" id="PS51710">
    <property type="entry name" value="G_OBG"/>
    <property type="match status" value="1"/>
</dbReference>
<dbReference type="Pfam" id="PF01926">
    <property type="entry name" value="MMR_HSR1"/>
    <property type="match status" value="1"/>
</dbReference>
<keyword evidence="6" id="KW-1185">Reference proteome</keyword>
<evidence type="ECO:0000259" key="3">
    <source>
        <dbReference type="PROSITE" id="PS51710"/>
    </source>
</evidence>
<feature type="domain" description="OBG-type G" evidence="3">
    <location>
        <begin position="149"/>
        <end position="344"/>
    </location>
</feature>
<evidence type="ECO:0000256" key="1">
    <source>
        <dbReference type="ARBA" id="ARBA00022741"/>
    </source>
</evidence>
<dbReference type="PROSITE" id="PS51883">
    <property type="entry name" value="OBG"/>
    <property type="match status" value="1"/>
</dbReference>
<keyword evidence="2" id="KW-0342">GTP-binding</keyword>
<evidence type="ECO:0000256" key="2">
    <source>
        <dbReference type="ARBA" id="ARBA00023134"/>
    </source>
</evidence>
<dbReference type="GO" id="GO:0005739">
    <property type="term" value="C:mitochondrion"/>
    <property type="evidence" value="ECO:0007669"/>
    <property type="project" value="TreeGrafter"/>
</dbReference>
<dbReference type="PANTHER" id="PTHR11702:SF43">
    <property type="entry name" value="GTP-BINDING PROTEIN 10"/>
    <property type="match status" value="1"/>
</dbReference>
<evidence type="ECO:0008006" key="7">
    <source>
        <dbReference type="Google" id="ProtNLM"/>
    </source>
</evidence>
<dbReference type="Proteomes" id="UP000677054">
    <property type="component" value="Unassembled WGS sequence"/>
</dbReference>
<gene>
    <name evidence="5" type="ORF">DSTB1V02_LOCUS2290</name>
</gene>
<dbReference type="InterPro" id="IPR045086">
    <property type="entry name" value="OBG_GTPase"/>
</dbReference>
<dbReference type="PRINTS" id="PR00326">
    <property type="entry name" value="GTP1OBG"/>
</dbReference>
<organism evidence="5">
    <name type="scientific">Darwinula stevensoni</name>
    <dbReference type="NCBI Taxonomy" id="69355"/>
    <lineage>
        <taxon>Eukaryota</taxon>
        <taxon>Metazoa</taxon>
        <taxon>Ecdysozoa</taxon>
        <taxon>Arthropoda</taxon>
        <taxon>Crustacea</taxon>
        <taxon>Oligostraca</taxon>
        <taxon>Ostracoda</taxon>
        <taxon>Podocopa</taxon>
        <taxon>Podocopida</taxon>
        <taxon>Darwinulocopina</taxon>
        <taxon>Darwinuloidea</taxon>
        <taxon>Darwinulidae</taxon>
        <taxon>Darwinula</taxon>
    </lineage>
</organism>
<dbReference type="SUPFAM" id="SSF82051">
    <property type="entry name" value="Obg GTP-binding protein N-terminal domain"/>
    <property type="match status" value="1"/>
</dbReference>
<dbReference type="EMBL" id="LR899768">
    <property type="protein sequence ID" value="CAD7242321.1"/>
    <property type="molecule type" value="Genomic_DNA"/>
</dbReference>
<evidence type="ECO:0000259" key="4">
    <source>
        <dbReference type="PROSITE" id="PS51883"/>
    </source>
</evidence>
<keyword evidence="1" id="KW-0547">Nucleotide-binding</keyword>
<evidence type="ECO:0000313" key="5">
    <source>
        <dbReference type="EMBL" id="CAD7242321.1"/>
    </source>
</evidence>
<dbReference type="GO" id="GO:0003924">
    <property type="term" value="F:GTPase activity"/>
    <property type="evidence" value="ECO:0007669"/>
    <property type="project" value="InterPro"/>
</dbReference>
<proteinExistence type="predicted"/>
<dbReference type="AlphaFoldDB" id="A0A7R8X3W2"/>
<dbReference type="GO" id="GO:0042254">
    <property type="term" value="P:ribosome biogenesis"/>
    <property type="evidence" value="ECO:0007669"/>
    <property type="project" value="UniProtKB-UniRule"/>
</dbReference>
<protein>
    <recommendedName>
        <fullName evidence="7">GTP-binding protein 10</fullName>
    </recommendedName>
</protein>
<accession>A0A7R8X3W2</accession>
<dbReference type="InterPro" id="IPR006073">
    <property type="entry name" value="GTP-bd"/>
</dbReference>
<dbReference type="OrthoDB" id="347018at2759"/>
<sequence>METVKKVRKAFRRHFIDVLRLYVMGGTGGNGLPRYGGIGGPGGNVYVVAKEDTTLKVLVKKHPNKRFKAGMGGNSHKYHILGTPGENIHIPAPVGVIVKTDHGACLGSLDVAGEKVLVAKGGLGGNPINNFLGQKAVPNFVTLELKLIADVGLVGFPNAGKSTLLRAISQAKPTVASYPFTTIQPQLGQIVYPDKRTITVADLPGLIEGAHVNRGMGHSFLRHVERTKLLLFVVDIMGFQLGTRFTYRSPLETVLLLNRELELYRDDLVSKPALLAVNKMDSPQARRYLNKLLADLRLVQEGTLDIADHLRPLQFIQFDEVIPMSAKTDPGSLEYIKLRIRKVLDFHEELHRNETSRSCGLVEQCDHLPVFA</sequence>
<dbReference type="CDD" id="cd01898">
    <property type="entry name" value="Obg"/>
    <property type="match status" value="1"/>
</dbReference>
<reference evidence="5" key="1">
    <citation type="submission" date="2020-11" db="EMBL/GenBank/DDBJ databases">
        <authorList>
            <person name="Tran Van P."/>
        </authorList>
    </citation>
    <scope>NUCLEOTIDE SEQUENCE</scope>
</reference>
<dbReference type="InterPro" id="IPR031167">
    <property type="entry name" value="G_OBG"/>
</dbReference>
<name>A0A7R8X3W2_9CRUS</name>
<dbReference type="InterPro" id="IPR036726">
    <property type="entry name" value="GTP1_OBG_dom_sf"/>
</dbReference>
<dbReference type="Gene3D" id="2.70.210.12">
    <property type="entry name" value="GTP1/OBG domain"/>
    <property type="match status" value="1"/>
</dbReference>